<dbReference type="EMBL" id="JAGQKZ010000014">
    <property type="protein sequence ID" value="MCA9392017.1"/>
    <property type="molecule type" value="Genomic_DNA"/>
</dbReference>
<feature type="transmembrane region" description="Helical" evidence="6">
    <location>
        <begin position="273"/>
        <end position="290"/>
    </location>
</feature>
<evidence type="ECO:0000256" key="4">
    <source>
        <dbReference type="ARBA" id="ARBA00022989"/>
    </source>
</evidence>
<feature type="transmembrane region" description="Helical" evidence="6">
    <location>
        <begin position="154"/>
        <end position="176"/>
    </location>
</feature>
<evidence type="ECO:0000256" key="5">
    <source>
        <dbReference type="ARBA" id="ARBA00023136"/>
    </source>
</evidence>
<sequence length="351" mass="38595">MNKARQNTYFFYAILLTSSIAIGYMLRDVLPTIILGGTFAIFTYPLYKTVLGRVGERYRLASLLTAALILIIVVLPLVFIGNTLLKEIVNFRQNILPGINLELDSIQTLIASINELLQKIPGISYQLTTDNLANFIQDLAQPASSFLVGALVNIGASSAAIVLNIVVFVVTVVSIYPNAIILRKKISALSPLPENINEIYFSRIVAMTMSMIKGTFLIALVQTIIGSGLLLITRTDYILTLAILMFVLGVIPYIGTSFVLLPIGAWFLIQGSYINAAILLLGQIIVVGSVDNILRPLLVDKRATLHPALMFFSVLGGVRALGPFGIIYGPVIMIIFITSLQIYRRFYRHQD</sequence>
<dbReference type="InterPro" id="IPR002549">
    <property type="entry name" value="AI-2E-like"/>
</dbReference>
<feature type="transmembrane region" description="Helical" evidence="6">
    <location>
        <begin position="238"/>
        <end position="261"/>
    </location>
</feature>
<comment type="subcellular location">
    <subcellularLocation>
        <location evidence="1">Membrane</location>
        <topology evidence="1">Multi-pass membrane protein</topology>
    </subcellularLocation>
</comment>
<feature type="transmembrane region" description="Helical" evidence="6">
    <location>
        <begin position="211"/>
        <end position="232"/>
    </location>
</feature>
<feature type="transmembrane region" description="Helical" evidence="6">
    <location>
        <begin position="9"/>
        <end position="26"/>
    </location>
</feature>
<dbReference type="AlphaFoldDB" id="A0A955LKM4"/>
<dbReference type="PANTHER" id="PTHR21716">
    <property type="entry name" value="TRANSMEMBRANE PROTEIN"/>
    <property type="match status" value="1"/>
</dbReference>
<evidence type="ECO:0000313" key="8">
    <source>
        <dbReference type="Proteomes" id="UP000751518"/>
    </source>
</evidence>
<accession>A0A955LKM4</accession>
<comment type="similarity">
    <text evidence="2">Belongs to the autoinducer-2 exporter (AI-2E) (TC 2.A.86) family.</text>
</comment>
<evidence type="ECO:0000256" key="1">
    <source>
        <dbReference type="ARBA" id="ARBA00004141"/>
    </source>
</evidence>
<dbReference type="Pfam" id="PF01594">
    <property type="entry name" value="AI-2E_transport"/>
    <property type="match status" value="1"/>
</dbReference>
<evidence type="ECO:0000313" key="7">
    <source>
        <dbReference type="EMBL" id="MCA9392017.1"/>
    </source>
</evidence>
<dbReference type="PANTHER" id="PTHR21716:SF4">
    <property type="entry name" value="TRANSMEMBRANE PROTEIN 245"/>
    <property type="match status" value="1"/>
</dbReference>
<feature type="transmembrane region" description="Helical" evidence="6">
    <location>
        <begin position="32"/>
        <end position="51"/>
    </location>
</feature>
<keyword evidence="5 6" id="KW-0472">Membrane</keyword>
<proteinExistence type="inferred from homology"/>
<protein>
    <submittedName>
        <fullName evidence="7">AI-2E family transporter</fullName>
    </submittedName>
</protein>
<keyword evidence="4 6" id="KW-1133">Transmembrane helix</keyword>
<dbReference type="Proteomes" id="UP000751518">
    <property type="component" value="Unassembled WGS sequence"/>
</dbReference>
<reference evidence="7" key="1">
    <citation type="submission" date="2020-04" db="EMBL/GenBank/DDBJ databases">
        <authorList>
            <person name="Zhang T."/>
        </authorList>
    </citation>
    <scope>NUCLEOTIDE SEQUENCE</scope>
    <source>
        <strain evidence="7">HKST-UBA03</strain>
    </source>
</reference>
<dbReference type="GO" id="GO:0016020">
    <property type="term" value="C:membrane"/>
    <property type="evidence" value="ECO:0007669"/>
    <property type="project" value="UniProtKB-SubCell"/>
</dbReference>
<reference evidence="7" key="2">
    <citation type="journal article" date="2021" name="Microbiome">
        <title>Successional dynamics and alternative stable states in a saline activated sludge microbial community over 9 years.</title>
        <authorList>
            <person name="Wang Y."/>
            <person name="Ye J."/>
            <person name="Ju F."/>
            <person name="Liu L."/>
            <person name="Boyd J.A."/>
            <person name="Deng Y."/>
            <person name="Parks D.H."/>
            <person name="Jiang X."/>
            <person name="Yin X."/>
            <person name="Woodcroft B.J."/>
            <person name="Tyson G.W."/>
            <person name="Hugenholtz P."/>
            <person name="Polz M.F."/>
            <person name="Zhang T."/>
        </authorList>
    </citation>
    <scope>NUCLEOTIDE SEQUENCE</scope>
    <source>
        <strain evidence="7">HKST-UBA03</strain>
    </source>
</reference>
<keyword evidence="3 6" id="KW-0812">Transmembrane</keyword>
<feature type="transmembrane region" description="Helical" evidence="6">
    <location>
        <begin position="63"/>
        <end position="85"/>
    </location>
</feature>
<evidence type="ECO:0000256" key="2">
    <source>
        <dbReference type="ARBA" id="ARBA00009773"/>
    </source>
</evidence>
<evidence type="ECO:0000256" key="6">
    <source>
        <dbReference type="SAM" id="Phobius"/>
    </source>
</evidence>
<feature type="transmembrane region" description="Helical" evidence="6">
    <location>
        <begin position="310"/>
        <end position="338"/>
    </location>
</feature>
<evidence type="ECO:0000256" key="3">
    <source>
        <dbReference type="ARBA" id="ARBA00022692"/>
    </source>
</evidence>
<comment type="caution">
    <text evidence="7">The sequence shown here is derived from an EMBL/GenBank/DDBJ whole genome shotgun (WGS) entry which is preliminary data.</text>
</comment>
<gene>
    <name evidence="7" type="ORF">KC614_02320</name>
</gene>
<name>A0A955LKM4_UNCKA</name>
<organism evidence="7 8">
    <name type="scientific">candidate division WWE3 bacterium</name>
    <dbReference type="NCBI Taxonomy" id="2053526"/>
    <lineage>
        <taxon>Bacteria</taxon>
        <taxon>Katanobacteria</taxon>
    </lineage>
</organism>